<dbReference type="GO" id="GO:0000156">
    <property type="term" value="F:phosphorelay response regulator activity"/>
    <property type="evidence" value="ECO:0007669"/>
    <property type="project" value="InterPro"/>
</dbReference>
<dbReference type="InterPro" id="IPR007492">
    <property type="entry name" value="LytTR_DNA-bd_dom"/>
</dbReference>
<name>A0A0F4LK44_9LACO</name>
<dbReference type="PROSITE" id="PS50110">
    <property type="entry name" value="RESPONSE_REGULATORY"/>
    <property type="match status" value="1"/>
</dbReference>
<dbReference type="Pfam" id="PF04397">
    <property type="entry name" value="LytTR"/>
    <property type="match status" value="1"/>
</dbReference>
<dbReference type="Proteomes" id="UP000033531">
    <property type="component" value="Unassembled WGS sequence"/>
</dbReference>
<evidence type="ECO:0000313" key="5">
    <source>
        <dbReference type="EMBL" id="PXY85993.1"/>
    </source>
</evidence>
<dbReference type="EMBL" id="QGLG01000001">
    <property type="protein sequence ID" value="PXY85993.1"/>
    <property type="molecule type" value="Genomic_DNA"/>
</dbReference>
<dbReference type="OrthoDB" id="3190595at2"/>
<proteinExistence type="predicted"/>
<dbReference type="InterPro" id="IPR001789">
    <property type="entry name" value="Sig_transdc_resp-reg_receiver"/>
</dbReference>
<evidence type="ECO:0000259" key="2">
    <source>
        <dbReference type="PROSITE" id="PS50110"/>
    </source>
</evidence>
<gene>
    <name evidence="5" type="ORF">DK873_00110</name>
    <name evidence="4" type="ORF">JF74_00210</name>
</gene>
<evidence type="ECO:0000256" key="1">
    <source>
        <dbReference type="PROSITE-ProRule" id="PRU00169"/>
    </source>
</evidence>
<dbReference type="PATRIC" id="fig|1218507.3.peg.172"/>
<dbReference type="PANTHER" id="PTHR37299:SF1">
    <property type="entry name" value="STAGE 0 SPORULATION PROTEIN A HOMOLOG"/>
    <property type="match status" value="1"/>
</dbReference>
<dbReference type="PROSITE" id="PS50930">
    <property type="entry name" value="HTH_LYTTR"/>
    <property type="match status" value="1"/>
</dbReference>
<dbReference type="Pfam" id="PF00072">
    <property type="entry name" value="Response_reg"/>
    <property type="match status" value="1"/>
</dbReference>
<dbReference type="STRING" id="1218507.JF74_00210"/>
<dbReference type="PANTHER" id="PTHR37299">
    <property type="entry name" value="TRANSCRIPTIONAL REGULATOR-RELATED"/>
    <property type="match status" value="1"/>
</dbReference>
<dbReference type="InterPro" id="IPR011006">
    <property type="entry name" value="CheY-like_superfamily"/>
</dbReference>
<dbReference type="Gene3D" id="3.40.50.2300">
    <property type="match status" value="1"/>
</dbReference>
<keyword evidence="5" id="KW-0238">DNA-binding</keyword>
<accession>A0A0F4LK44</accession>
<keyword evidence="7" id="KW-1185">Reference proteome</keyword>
<dbReference type="Gene3D" id="2.40.50.1020">
    <property type="entry name" value="LytTr DNA-binding domain"/>
    <property type="match status" value="1"/>
</dbReference>
<reference evidence="5 7" key="2">
    <citation type="submission" date="2018-05" db="EMBL/GenBank/DDBJ databases">
        <title>Reference genomes for bee gut microbiota database.</title>
        <authorList>
            <person name="Ellegaard K.M."/>
        </authorList>
    </citation>
    <scope>NUCLEOTIDE SEQUENCE [LARGE SCALE GENOMIC DNA]</scope>
    <source>
        <strain evidence="5 7">ESL0184</strain>
    </source>
</reference>
<comment type="caution">
    <text evidence="4">The sequence shown here is derived from an EMBL/GenBank/DDBJ whole genome shotgun (WGS) entry which is preliminary data.</text>
</comment>
<dbReference type="HOGENOM" id="CLU_000445_14_2_9"/>
<dbReference type="SUPFAM" id="SSF52172">
    <property type="entry name" value="CheY-like"/>
    <property type="match status" value="1"/>
</dbReference>
<organism evidence="4 6">
    <name type="scientific">Lactobacillus melliventris</name>
    <dbReference type="NCBI Taxonomy" id="1218507"/>
    <lineage>
        <taxon>Bacteria</taxon>
        <taxon>Bacillati</taxon>
        <taxon>Bacillota</taxon>
        <taxon>Bacilli</taxon>
        <taxon>Lactobacillales</taxon>
        <taxon>Lactobacillaceae</taxon>
        <taxon>Lactobacillus</taxon>
    </lineage>
</organism>
<evidence type="ECO:0000259" key="3">
    <source>
        <dbReference type="PROSITE" id="PS50930"/>
    </source>
</evidence>
<dbReference type="Proteomes" id="UP000247698">
    <property type="component" value="Unassembled WGS sequence"/>
</dbReference>
<dbReference type="GO" id="GO:0003677">
    <property type="term" value="F:DNA binding"/>
    <property type="evidence" value="ECO:0007669"/>
    <property type="project" value="UniProtKB-KW"/>
</dbReference>
<feature type="modified residue" description="4-aspartylphosphate" evidence="1">
    <location>
        <position position="56"/>
    </location>
</feature>
<keyword evidence="1" id="KW-0597">Phosphoprotein</keyword>
<dbReference type="SMART" id="SM00448">
    <property type="entry name" value="REC"/>
    <property type="match status" value="1"/>
</dbReference>
<sequence>MRVAIVEDNKFELNKLLGCFRQYEQDHNIQIDIITFNNGLEFINHYCNNFDVIYFDVQMPEMDGMTAAKKIRKIDSDVIIVFVTNYVQYAIEGYEVNAADFLLKPVNYFSFNEHFKKIEKRFLHRTNSMIFDTLEGTYKILLDDLYYVESEKHYLHLHIIQEKELQLDILDSTKNMEQKLVPYDFFRCNNGYIVNLKHVSQINGNLLKVGPYQLQISRPRKKAFMQAFTNYLGNSIN</sequence>
<protein>
    <submittedName>
        <fullName evidence="5">DNA-binding response regulator</fullName>
    </submittedName>
    <submittedName>
        <fullName evidence="4">VirR Two-component response regulator</fullName>
    </submittedName>
</protein>
<dbReference type="AlphaFoldDB" id="A0A0F4LK44"/>
<dbReference type="SMART" id="SM00850">
    <property type="entry name" value="LytTR"/>
    <property type="match status" value="1"/>
</dbReference>
<evidence type="ECO:0000313" key="6">
    <source>
        <dbReference type="Proteomes" id="UP000033531"/>
    </source>
</evidence>
<feature type="domain" description="Response regulatory" evidence="2">
    <location>
        <begin position="2"/>
        <end position="119"/>
    </location>
</feature>
<evidence type="ECO:0000313" key="4">
    <source>
        <dbReference type="EMBL" id="KJY58708.1"/>
    </source>
</evidence>
<reference evidence="4 6" key="1">
    <citation type="submission" date="2015-01" db="EMBL/GenBank/DDBJ databases">
        <title>Comparative genomics of the lactic acid bacteria isolated from the honey bee gut.</title>
        <authorList>
            <person name="Ellegaard K.M."/>
            <person name="Tamarit D."/>
            <person name="Javelind E."/>
            <person name="Olofsson T."/>
            <person name="Andersson S.G."/>
            <person name="Vasquez A."/>
        </authorList>
    </citation>
    <scope>NUCLEOTIDE SEQUENCE [LARGE SCALE GENOMIC DNA]</scope>
    <source>
        <strain evidence="4 6">Hma8</strain>
    </source>
</reference>
<dbReference type="RefSeq" id="WP_046323991.1">
    <property type="nucleotide sequence ID" value="NZ_JAAEEB010000002.1"/>
</dbReference>
<feature type="domain" description="HTH LytTR-type" evidence="3">
    <location>
        <begin position="129"/>
        <end position="230"/>
    </location>
</feature>
<dbReference type="InterPro" id="IPR046947">
    <property type="entry name" value="LytR-like"/>
</dbReference>
<dbReference type="EMBL" id="JXLI01000001">
    <property type="protein sequence ID" value="KJY58708.1"/>
    <property type="molecule type" value="Genomic_DNA"/>
</dbReference>
<evidence type="ECO:0000313" key="7">
    <source>
        <dbReference type="Proteomes" id="UP000247698"/>
    </source>
</evidence>